<proteinExistence type="predicted"/>
<keyword evidence="2" id="KW-1185">Reference proteome</keyword>
<accession>A0A8H6SVR8</accession>
<evidence type="ECO:0000313" key="2">
    <source>
        <dbReference type="Proteomes" id="UP000613580"/>
    </source>
</evidence>
<dbReference type="Proteomes" id="UP000613580">
    <property type="component" value="Unassembled WGS sequence"/>
</dbReference>
<gene>
    <name evidence="1" type="ORF">HMN09_00756100</name>
</gene>
<name>A0A8H6SVR8_MYCCL</name>
<dbReference type="EMBL" id="JACAZE010000009">
    <property type="protein sequence ID" value="KAF7306015.1"/>
    <property type="molecule type" value="Genomic_DNA"/>
</dbReference>
<evidence type="ECO:0000313" key="1">
    <source>
        <dbReference type="EMBL" id="KAF7306015.1"/>
    </source>
</evidence>
<sequence>MRTSVELFYTGSIQFPPSTRTSLEQALSRNGLDLSPIYDPTFAGLPPTKLLEKRNYSFTYALLADDRTFLELSSSQAPTLLVLCVQHRTPMDEWASYTGPDLQGLSWSVRLALLRSMLQERFTLDQQRFPASSWIWEEPEIPYRYEARLFQVRWLRANIVGASQACRAYAAAENQLQVKDKSEVYAIFEAEASKGWRSFRWIQVVI</sequence>
<reference evidence="1" key="1">
    <citation type="submission" date="2020-05" db="EMBL/GenBank/DDBJ databases">
        <title>Mycena genomes resolve the evolution of fungal bioluminescence.</title>
        <authorList>
            <person name="Tsai I.J."/>
        </authorList>
    </citation>
    <scope>NUCLEOTIDE SEQUENCE</scope>
    <source>
        <strain evidence="1">110903Hualien_Pintung</strain>
    </source>
</reference>
<organism evidence="1 2">
    <name type="scientific">Mycena chlorophos</name>
    <name type="common">Agaric fungus</name>
    <name type="synonym">Agaricus chlorophos</name>
    <dbReference type="NCBI Taxonomy" id="658473"/>
    <lineage>
        <taxon>Eukaryota</taxon>
        <taxon>Fungi</taxon>
        <taxon>Dikarya</taxon>
        <taxon>Basidiomycota</taxon>
        <taxon>Agaricomycotina</taxon>
        <taxon>Agaricomycetes</taxon>
        <taxon>Agaricomycetidae</taxon>
        <taxon>Agaricales</taxon>
        <taxon>Marasmiineae</taxon>
        <taxon>Mycenaceae</taxon>
        <taxon>Mycena</taxon>
    </lineage>
</organism>
<comment type="caution">
    <text evidence="1">The sequence shown here is derived from an EMBL/GenBank/DDBJ whole genome shotgun (WGS) entry which is preliminary data.</text>
</comment>
<dbReference type="AlphaFoldDB" id="A0A8H6SVR8"/>
<protein>
    <submittedName>
        <fullName evidence="1">Uncharacterized protein</fullName>
    </submittedName>
</protein>
<dbReference type="OrthoDB" id="3039544at2759"/>